<dbReference type="NCBIfam" id="TIGR00095">
    <property type="entry name" value="16S rRNA (guanine(966)-N(2))-methyltransferase RsmD"/>
    <property type="match status" value="1"/>
</dbReference>
<organism evidence="3 4">
    <name type="scientific">Candidatus Thalassospirochaeta sargassi</name>
    <dbReference type="NCBI Taxonomy" id="3119039"/>
    <lineage>
        <taxon>Bacteria</taxon>
        <taxon>Pseudomonadati</taxon>
        <taxon>Spirochaetota</taxon>
        <taxon>Spirochaetia</taxon>
        <taxon>Spirochaetales</taxon>
        <taxon>Spirochaetaceae</taxon>
        <taxon>Candidatus Thalassospirochaeta</taxon>
    </lineage>
</organism>
<name>A0AAJ1MNT4_9SPIO</name>
<dbReference type="GO" id="GO:0052913">
    <property type="term" value="F:16S rRNA (guanine(966)-N(2))-methyltransferase activity"/>
    <property type="evidence" value="ECO:0007669"/>
    <property type="project" value="UniProtKB-EC"/>
</dbReference>
<dbReference type="EC" id="2.1.1.171" evidence="3"/>
<dbReference type="InterPro" id="IPR029063">
    <property type="entry name" value="SAM-dependent_MTases_sf"/>
</dbReference>
<keyword evidence="1 3" id="KW-0489">Methyltransferase</keyword>
<accession>A0AAJ1MNT4</accession>
<dbReference type="Proteomes" id="UP001221217">
    <property type="component" value="Unassembled WGS sequence"/>
</dbReference>
<dbReference type="InterPro" id="IPR004398">
    <property type="entry name" value="RNA_MeTrfase_RsmD"/>
</dbReference>
<protein>
    <submittedName>
        <fullName evidence="3">16S rRNA (Guanine(966)-N(2))-methyltransferase RsmD</fullName>
        <ecNumber evidence="3">2.1.1.171</ecNumber>
    </submittedName>
</protein>
<dbReference type="EMBL" id="JAQQAL010000042">
    <property type="protein sequence ID" value="MDC7228215.1"/>
    <property type="molecule type" value="Genomic_DNA"/>
</dbReference>
<dbReference type="PANTHER" id="PTHR43542">
    <property type="entry name" value="METHYLTRANSFERASE"/>
    <property type="match status" value="1"/>
</dbReference>
<evidence type="ECO:0000313" key="4">
    <source>
        <dbReference type="Proteomes" id="UP001221217"/>
    </source>
</evidence>
<reference evidence="3 4" key="1">
    <citation type="submission" date="2022-12" db="EMBL/GenBank/DDBJ databases">
        <title>Metagenome assembled genome from gulf of manar.</title>
        <authorList>
            <person name="Kohli P."/>
            <person name="Pk S."/>
            <person name="Venkata Ramana C."/>
            <person name="Sasikala C."/>
        </authorList>
    </citation>
    <scope>NUCLEOTIDE SEQUENCE [LARGE SCALE GENOMIC DNA]</scope>
    <source>
        <strain evidence="3">JB008</strain>
    </source>
</reference>
<sequence length="175" mass="19786">MRITGGNYRGRTIACPKGVIRPAMDRMRESLFSILGDIEDFSFLDLFSGSGCVGIEAASRGASPVVLVEKDFKKKPVVQKNMSFVEEDISLKMMSAEKYMSICSRRFDLIYMDPPFPMGGKIKLIERASAAGILEDDGTLMIHYPSEEKWPDTVGDFRVVDRRSYGRSILLFFRY</sequence>
<dbReference type="PIRSF" id="PIRSF004553">
    <property type="entry name" value="CHP00095"/>
    <property type="match status" value="1"/>
</dbReference>
<keyword evidence="2 3" id="KW-0808">Transferase</keyword>
<dbReference type="AlphaFoldDB" id="A0AAJ1MNT4"/>
<dbReference type="PROSITE" id="PS00092">
    <property type="entry name" value="N6_MTASE"/>
    <property type="match status" value="1"/>
</dbReference>
<dbReference type="Pfam" id="PF03602">
    <property type="entry name" value="Cons_hypoth95"/>
    <property type="match status" value="1"/>
</dbReference>
<comment type="caution">
    <text evidence="3">The sequence shown here is derived from an EMBL/GenBank/DDBJ whole genome shotgun (WGS) entry which is preliminary data.</text>
</comment>
<dbReference type="CDD" id="cd02440">
    <property type="entry name" value="AdoMet_MTases"/>
    <property type="match status" value="1"/>
</dbReference>
<evidence type="ECO:0000256" key="2">
    <source>
        <dbReference type="ARBA" id="ARBA00022679"/>
    </source>
</evidence>
<dbReference type="PANTHER" id="PTHR43542:SF1">
    <property type="entry name" value="METHYLTRANSFERASE"/>
    <property type="match status" value="1"/>
</dbReference>
<evidence type="ECO:0000256" key="1">
    <source>
        <dbReference type="ARBA" id="ARBA00022603"/>
    </source>
</evidence>
<dbReference type="SUPFAM" id="SSF53335">
    <property type="entry name" value="S-adenosyl-L-methionine-dependent methyltransferases"/>
    <property type="match status" value="1"/>
</dbReference>
<proteinExistence type="predicted"/>
<dbReference type="GO" id="GO:0003676">
    <property type="term" value="F:nucleic acid binding"/>
    <property type="evidence" value="ECO:0007669"/>
    <property type="project" value="InterPro"/>
</dbReference>
<gene>
    <name evidence="3" type="primary">rsmD</name>
    <name evidence="3" type="ORF">PQJ61_15745</name>
</gene>
<dbReference type="InterPro" id="IPR002052">
    <property type="entry name" value="DNA_methylase_N6_adenine_CS"/>
</dbReference>
<dbReference type="Gene3D" id="3.40.50.150">
    <property type="entry name" value="Vaccinia Virus protein VP39"/>
    <property type="match status" value="1"/>
</dbReference>
<evidence type="ECO:0000313" key="3">
    <source>
        <dbReference type="EMBL" id="MDC7228215.1"/>
    </source>
</evidence>